<dbReference type="InterPro" id="IPR050121">
    <property type="entry name" value="Cytochrome_P450_monoxygenase"/>
</dbReference>
<dbReference type="PRINTS" id="PR00463">
    <property type="entry name" value="EP450I"/>
</dbReference>
<dbReference type="GO" id="GO:0016705">
    <property type="term" value="F:oxidoreductase activity, acting on paired donors, with incorporation or reduction of molecular oxygen"/>
    <property type="evidence" value="ECO:0007669"/>
    <property type="project" value="InterPro"/>
</dbReference>
<gene>
    <name evidence="10" type="ORF">N0V93_001479</name>
</gene>
<keyword evidence="9" id="KW-0472">Membrane</keyword>
<proteinExistence type="inferred from homology"/>
<dbReference type="GO" id="GO:0005506">
    <property type="term" value="F:iron ion binding"/>
    <property type="evidence" value="ECO:0007669"/>
    <property type="project" value="InterPro"/>
</dbReference>
<evidence type="ECO:0000256" key="4">
    <source>
        <dbReference type="ARBA" id="ARBA00022723"/>
    </source>
</evidence>
<accession>A0A9W8Z409</accession>
<keyword evidence="3 8" id="KW-0349">Heme</keyword>
<keyword evidence="4 8" id="KW-0479">Metal-binding</keyword>
<keyword evidence="7" id="KW-0503">Monooxygenase</keyword>
<evidence type="ECO:0000256" key="2">
    <source>
        <dbReference type="ARBA" id="ARBA00010617"/>
    </source>
</evidence>
<feature type="binding site" description="axial binding residue" evidence="8">
    <location>
        <position position="458"/>
    </location>
    <ligand>
        <name>heme</name>
        <dbReference type="ChEBI" id="CHEBI:30413"/>
    </ligand>
    <ligandPart>
        <name>Fe</name>
        <dbReference type="ChEBI" id="CHEBI:18248"/>
    </ligandPart>
</feature>
<dbReference type="GO" id="GO:0004497">
    <property type="term" value="F:monooxygenase activity"/>
    <property type="evidence" value="ECO:0007669"/>
    <property type="project" value="UniProtKB-KW"/>
</dbReference>
<feature type="transmembrane region" description="Helical" evidence="9">
    <location>
        <begin position="20"/>
        <end position="40"/>
    </location>
</feature>
<dbReference type="InterPro" id="IPR001128">
    <property type="entry name" value="Cyt_P450"/>
</dbReference>
<dbReference type="SUPFAM" id="SSF48264">
    <property type="entry name" value="Cytochrome P450"/>
    <property type="match status" value="1"/>
</dbReference>
<evidence type="ECO:0000256" key="9">
    <source>
        <dbReference type="SAM" id="Phobius"/>
    </source>
</evidence>
<evidence type="ECO:0000256" key="8">
    <source>
        <dbReference type="PIRSR" id="PIRSR602401-1"/>
    </source>
</evidence>
<keyword evidence="11" id="KW-1185">Reference proteome</keyword>
<evidence type="ECO:0008006" key="12">
    <source>
        <dbReference type="Google" id="ProtNLM"/>
    </source>
</evidence>
<evidence type="ECO:0000256" key="6">
    <source>
        <dbReference type="ARBA" id="ARBA00023004"/>
    </source>
</evidence>
<protein>
    <recommendedName>
        <fullName evidence="12">Cytochrome P450</fullName>
    </recommendedName>
</protein>
<keyword evidence="6 8" id="KW-0408">Iron</keyword>
<dbReference type="AlphaFoldDB" id="A0A9W8Z409"/>
<evidence type="ECO:0000256" key="1">
    <source>
        <dbReference type="ARBA" id="ARBA00001971"/>
    </source>
</evidence>
<keyword evidence="9" id="KW-1133">Transmembrane helix</keyword>
<dbReference type="GO" id="GO:0020037">
    <property type="term" value="F:heme binding"/>
    <property type="evidence" value="ECO:0007669"/>
    <property type="project" value="InterPro"/>
</dbReference>
<evidence type="ECO:0000313" key="10">
    <source>
        <dbReference type="EMBL" id="KAJ4397255.1"/>
    </source>
</evidence>
<dbReference type="PANTHER" id="PTHR24305">
    <property type="entry name" value="CYTOCHROME P450"/>
    <property type="match status" value="1"/>
</dbReference>
<comment type="cofactor">
    <cofactor evidence="1 8">
        <name>heme</name>
        <dbReference type="ChEBI" id="CHEBI:30413"/>
    </cofactor>
</comment>
<dbReference type="InterPro" id="IPR002401">
    <property type="entry name" value="Cyt_P450_E_grp-I"/>
</dbReference>
<evidence type="ECO:0000256" key="5">
    <source>
        <dbReference type="ARBA" id="ARBA00023002"/>
    </source>
</evidence>
<evidence type="ECO:0000313" key="11">
    <source>
        <dbReference type="Proteomes" id="UP001140453"/>
    </source>
</evidence>
<dbReference type="Pfam" id="PF00067">
    <property type="entry name" value="p450"/>
    <property type="match status" value="1"/>
</dbReference>
<dbReference type="OrthoDB" id="3934656at2759"/>
<reference evidence="10" key="1">
    <citation type="submission" date="2022-10" db="EMBL/GenBank/DDBJ databases">
        <title>Tapping the CABI collections for fungal endophytes: first genome assemblies for Collariella, Neodidymelliopsis, Ascochyta clinopodiicola, Didymella pomorum, Didymosphaeria variabile, Neocosmospora piperis and Neocucurbitaria cava.</title>
        <authorList>
            <person name="Hill R."/>
        </authorList>
    </citation>
    <scope>NUCLEOTIDE SEQUENCE</scope>
    <source>
        <strain evidence="10">IMI 355082</strain>
    </source>
</reference>
<keyword evidence="5" id="KW-0560">Oxidoreductase</keyword>
<sequence length="513" mass="57756">MSSTLLKWAEETSPDRGKIIVVSLASILLYYITTTTLAWYRLRHFPGPPLAAISNLWNLYSVVGGDCHHIIQRTQDQYGKVVRVGPNTLAVFDPEIVRRIGSARSSYDRAGWYGSVRFHPEGDSVFSEMNTTRHDKRKAKLIKGFSGKGVLDHEADIDSQIAAFVNYIKGRVQSGKADKVDFSKIARWFQLDLITLIGMGEVWGDLDDETDHFDFLKSMDLATAFIHSIAMMPLLRNIVFSRLFLHLAAPRATDKSGMGSSIGMMRSIVKARINGQSESKEGRPHGGMLDEWIKDGLSADECEWDLAILMPAGTETSITSIRGTLLYILSSPSTYQKLKQEISDGIKEGRISKPITYDEAKELPYLQAVISEGMRMVPPVINGFAKRVPPGGDTIHEKFVPEGTEIQVNYISMMKSTETFGADAAIFRPERFLECDAATKAHRLKTVELCFGYGRWLCLGKSIAQIELNKIYVELLREFDFQIFDPEQCWKRKGYTTSVIDDFNLRIWENPLV</sequence>
<comment type="caution">
    <text evidence="10">The sequence shown here is derived from an EMBL/GenBank/DDBJ whole genome shotgun (WGS) entry which is preliminary data.</text>
</comment>
<dbReference type="InterPro" id="IPR036396">
    <property type="entry name" value="Cyt_P450_sf"/>
</dbReference>
<dbReference type="PRINTS" id="PR00385">
    <property type="entry name" value="P450"/>
</dbReference>
<organism evidence="10 11">
    <name type="scientific">Gnomoniopsis smithogilvyi</name>
    <dbReference type="NCBI Taxonomy" id="1191159"/>
    <lineage>
        <taxon>Eukaryota</taxon>
        <taxon>Fungi</taxon>
        <taxon>Dikarya</taxon>
        <taxon>Ascomycota</taxon>
        <taxon>Pezizomycotina</taxon>
        <taxon>Sordariomycetes</taxon>
        <taxon>Sordariomycetidae</taxon>
        <taxon>Diaporthales</taxon>
        <taxon>Gnomoniaceae</taxon>
        <taxon>Gnomoniopsis</taxon>
    </lineage>
</organism>
<evidence type="ECO:0000256" key="7">
    <source>
        <dbReference type="ARBA" id="ARBA00023033"/>
    </source>
</evidence>
<dbReference type="PANTHER" id="PTHR24305:SF77">
    <property type="entry name" value="CYTOCHROME P450 MONOOXYGENASE"/>
    <property type="match status" value="1"/>
</dbReference>
<dbReference type="CDD" id="cd11060">
    <property type="entry name" value="CYP57A1-like"/>
    <property type="match status" value="1"/>
</dbReference>
<dbReference type="Proteomes" id="UP001140453">
    <property type="component" value="Unassembled WGS sequence"/>
</dbReference>
<evidence type="ECO:0000256" key="3">
    <source>
        <dbReference type="ARBA" id="ARBA00022617"/>
    </source>
</evidence>
<dbReference type="Gene3D" id="1.10.630.10">
    <property type="entry name" value="Cytochrome P450"/>
    <property type="match status" value="1"/>
</dbReference>
<keyword evidence="9" id="KW-0812">Transmembrane</keyword>
<dbReference type="EMBL" id="JAPEVB010000001">
    <property type="protein sequence ID" value="KAJ4397255.1"/>
    <property type="molecule type" value="Genomic_DNA"/>
</dbReference>
<name>A0A9W8Z409_9PEZI</name>
<comment type="similarity">
    <text evidence="2">Belongs to the cytochrome P450 family.</text>
</comment>